<sequence>CDSKQAYATGRGIQPQGVRVRDNAEFTVHTEEAGEGNCEASVVWPDGREERCSVKKVGAHLYKCNYVPQMPGPHQVKVKYGGDAIMLSPFQVEVGPHKVSRIRAFGPGLVGGVTKRPAVFVVETNGETGALGFSIEGPSEARIDCTDNGDGSATVAYWPAVPGEYAVHILCDDENIPNSPYMVPIEADSGRCEPDNAKAYGPGIEPTGVIAGQPTQFVVDIRDAGGPAPLTVECRDFEGEPVPLKVRDNGDGTYNCIYTPRIPKKHTVLVSFGGVNIPMSPFRVEVSEPSNPGQVRVYGPGVEQVTRGVPATFTVDCKTAGPGNVGISVIDELGRDVPMDTKDMRDGTFRVTYTAQTAGPVYNVQVFFDGQEVPGSPFRVPVKLDVDMSQIHVENLEPNIPVGKPYTFDIVTGPPSAHGGKKPRPRVHVKGPNQMKVPVQMEETADGWAPTFTPTMLGPYTVEADVENMPVHGTPYKTIAQPLVSEAPFTPTRAAPLSKSGGDPANLVRAYGDGLRKAIAGKPAHFTIDSRDAPCAPLSVTIEGPIEAKIDYLDHGDGTCGVEYLPMEPGPYTVNVLYQDSHIPGSPFPVQVVPSGREHIDTSRVRAYGPGLNPTGVFKESFAKFQVDAKAIDSTGKGLVKAVVLSPNKQRTACLTNNNRDGSWNCCYSPIDDGLHHVEVLYDGAHVMGSPFPVHVVPGCDPSRVRAYGPGLENGVTHEPAKFTVDLDGAGQGGLSLALEGPADANIQCHDNKDGTCLVEYLPTRAGLYDVFVKFNAIDIPGSPFQVPIKDLVDPSRVRCYGPGLEPRGARAQNPATFTVDASQAGDAPISVATTGRSGRSIPAMINQRPGHAGVYDVTYTPEAEGPLQIDVKQLGTHVMRSPFTQHVLPGFEPLKVKVTGEGVYPKQPGGLPATMLTEFQVDTREAGIGDLELSVTVSSLIPHPT</sequence>
<evidence type="ECO:0000256" key="2">
    <source>
        <dbReference type="ARBA" id="ARBA00022737"/>
    </source>
</evidence>
<dbReference type="Gene3D" id="2.60.40.10">
    <property type="entry name" value="Immunoglobulins"/>
    <property type="match status" value="9"/>
</dbReference>
<dbReference type="SUPFAM" id="SSF81296">
    <property type="entry name" value="E set domains"/>
    <property type="match status" value="10"/>
</dbReference>
<dbReference type="SMART" id="SM00557">
    <property type="entry name" value="IG_FLMN"/>
    <property type="match status" value="9"/>
</dbReference>
<feature type="repeat" description="Filamin" evidence="3">
    <location>
        <begin position="287"/>
        <end position="382"/>
    </location>
</feature>
<feature type="repeat" description="Filamin" evidence="3">
    <location>
        <begin position="1"/>
        <end position="94"/>
    </location>
</feature>
<dbReference type="PANTHER" id="PTHR38537:SF8">
    <property type="entry name" value="FILAMIN-A"/>
    <property type="match status" value="1"/>
</dbReference>
<feature type="repeat" description="Filamin" evidence="3">
    <location>
        <begin position="500"/>
        <end position="592"/>
    </location>
</feature>
<feature type="non-terminal residue" evidence="4">
    <location>
        <position position="946"/>
    </location>
</feature>
<name>A0ABD2PSB7_9PLAT</name>
<comment type="similarity">
    <text evidence="1">Belongs to the filamin family.</text>
</comment>
<dbReference type="InterPro" id="IPR001298">
    <property type="entry name" value="Filamin/ABP280_rpt"/>
</dbReference>
<dbReference type="PROSITE" id="PS50194">
    <property type="entry name" value="FILAMIN_REPEAT"/>
    <property type="match status" value="10"/>
</dbReference>
<dbReference type="InterPro" id="IPR013783">
    <property type="entry name" value="Ig-like_fold"/>
</dbReference>
<feature type="repeat" description="Filamin" evidence="3">
    <location>
        <begin position="889"/>
        <end position="946"/>
    </location>
</feature>
<proteinExistence type="inferred from homology"/>
<evidence type="ECO:0000313" key="4">
    <source>
        <dbReference type="EMBL" id="KAL3308646.1"/>
    </source>
</evidence>
<dbReference type="InterPro" id="IPR014756">
    <property type="entry name" value="Ig_E-set"/>
</dbReference>
<dbReference type="FunFam" id="2.60.40.10:FF:000140">
    <property type="entry name" value="FiLamiN (Actin binding protein) homolog"/>
    <property type="match status" value="2"/>
</dbReference>
<feature type="repeat" description="Filamin" evidence="3">
    <location>
        <begin position="381"/>
        <end position="480"/>
    </location>
</feature>
<dbReference type="InterPro" id="IPR044801">
    <property type="entry name" value="Filamin"/>
</dbReference>
<feature type="repeat" description="Filamin" evidence="3">
    <location>
        <begin position="94"/>
        <end position="185"/>
    </location>
</feature>
<dbReference type="Proteomes" id="UP001626550">
    <property type="component" value="Unassembled WGS sequence"/>
</dbReference>
<comment type="caution">
    <text evidence="4">The sequence shown here is derived from an EMBL/GenBank/DDBJ whole genome shotgun (WGS) entry which is preliminary data.</text>
</comment>
<accession>A0ABD2PSB7</accession>
<feature type="repeat" description="Filamin" evidence="3">
    <location>
        <begin position="790"/>
        <end position="888"/>
    </location>
</feature>
<gene>
    <name evidence="4" type="ORF">Ciccas_012818</name>
</gene>
<reference evidence="4 5" key="1">
    <citation type="submission" date="2024-11" db="EMBL/GenBank/DDBJ databases">
        <title>Adaptive evolution of stress response genes in parasites aligns with host niche diversity.</title>
        <authorList>
            <person name="Hahn C."/>
            <person name="Resl P."/>
        </authorList>
    </citation>
    <scope>NUCLEOTIDE SEQUENCE [LARGE SCALE GENOMIC DNA]</scope>
    <source>
        <strain evidence="4">EGGRZ-B1_66</strain>
        <tissue evidence="4">Body</tissue>
    </source>
</reference>
<dbReference type="AlphaFoldDB" id="A0ABD2PSB7"/>
<evidence type="ECO:0000256" key="3">
    <source>
        <dbReference type="PROSITE-ProRule" id="PRU00087"/>
    </source>
</evidence>
<evidence type="ECO:0000256" key="1">
    <source>
        <dbReference type="ARBA" id="ARBA00009238"/>
    </source>
</evidence>
<feature type="repeat" description="Filamin" evidence="3">
    <location>
        <begin position="597"/>
        <end position="696"/>
    </location>
</feature>
<feature type="non-terminal residue" evidence="4">
    <location>
        <position position="1"/>
    </location>
</feature>
<keyword evidence="2" id="KW-0677">Repeat</keyword>
<dbReference type="InterPro" id="IPR017868">
    <property type="entry name" value="Filamin/ABP280_repeat-like"/>
</dbReference>
<protein>
    <submittedName>
        <fullName evidence="4">Uncharacterized protein</fullName>
    </submittedName>
</protein>
<dbReference type="Pfam" id="PF00630">
    <property type="entry name" value="Filamin"/>
    <property type="match status" value="9"/>
</dbReference>
<organism evidence="4 5">
    <name type="scientific">Cichlidogyrus casuarinus</name>
    <dbReference type="NCBI Taxonomy" id="1844966"/>
    <lineage>
        <taxon>Eukaryota</taxon>
        <taxon>Metazoa</taxon>
        <taxon>Spiralia</taxon>
        <taxon>Lophotrochozoa</taxon>
        <taxon>Platyhelminthes</taxon>
        <taxon>Monogenea</taxon>
        <taxon>Monopisthocotylea</taxon>
        <taxon>Dactylogyridea</taxon>
        <taxon>Ancyrocephalidae</taxon>
        <taxon>Cichlidogyrus</taxon>
    </lineage>
</organism>
<feature type="repeat" description="Filamin" evidence="3">
    <location>
        <begin position="189"/>
        <end position="286"/>
    </location>
</feature>
<dbReference type="FunFam" id="2.60.40.10:FF:000001">
    <property type="entry name" value="Filamin-C isoform b"/>
    <property type="match status" value="1"/>
</dbReference>
<keyword evidence="5" id="KW-1185">Reference proteome</keyword>
<feature type="repeat" description="Filamin" evidence="3">
    <location>
        <begin position="697"/>
        <end position="789"/>
    </location>
</feature>
<dbReference type="PANTHER" id="PTHR38537">
    <property type="entry name" value="JITTERBUG, ISOFORM N"/>
    <property type="match status" value="1"/>
</dbReference>
<evidence type="ECO:0000313" key="5">
    <source>
        <dbReference type="Proteomes" id="UP001626550"/>
    </source>
</evidence>
<dbReference type="EMBL" id="JBJKFK010004918">
    <property type="protein sequence ID" value="KAL3308646.1"/>
    <property type="molecule type" value="Genomic_DNA"/>
</dbReference>